<gene>
    <name evidence="1" type="ORF">EV214_12316</name>
</gene>
<evidence type="ECO:0000313" key="1">
    <source>
        <dbReference type="EMBL" id="TCO71028.1"/>
    </source>
</evidence>
<keyword evidence="2" id="KW-1185">Reference proteome</keyword>
<reference evidence="1 2" key="1">
    <citation type="submission" date="2019-03" db="EMBL/GenBank/DDBJ databases">
        <title>Genomic Encyclopedia of Type Strains, Phase IV (KMG-IV): sequencing the most valuable type-strain genomes for metagenomic binning, comparative biology and taxonomic classification.</title>
        <authorList>
            <person name="Goeker M."/>
        </authorList>
    </citation>
    <scope>NUCLEOTIDE SEQUENCE [LARGE SCALE GENOMIC DNA]</scope>
    <source>
        <strain evidence="1 2">DSM 102940</strain>
    </source>
</reference>
<dbReference type="AlphaFoldDB" id="A0A4R2KLX5"/>
<name>A0A4R2KLX5_9FIRM</name>
<dbReference type="OrthoDB" id="1957143at2"/>
<protein>
    <recommendedName>
        <fullName evidence="3">Amphi-Trp domain-containing protein</fullName>
    </recommendedName>
</protein>
<comment type="caution">
    <text evidence="1">The sequence shown here is derived from an EMBL/GenBank/DDBJ whole genome shotgun (WGS) entry which is preliminary data.</text>
</comment>
<accession>A0A4R2KLX5</accession>
<proteinExistence type="predicted"/>
<evidence type="ECO:0008006" key="3">
    <source>
        <dbReference type="Google" id="ProtNLM"/>
    </source>
</evidence>
<evidence type="ECO:0000313" key="2">
    <source>
        <dbReference type="Proteomes" id="UP000294919"/>
    </source>
</evidence>
<organism evidence="1 2">
    <name type="scientific">Marinisporobacter balticus</name>
    <dbReference type="NCBI Taxonomy" id="2018667"/>
    <lineage>
        <taxon>Bacteria</taxon>
        <taxon>Bacillati</taxon>
        <taxon>Bacillota</taxon>
        <taxon>Clostridia</taxon>
        <taxon>Peptostreptococcales</taxon>
        <taxon>Thermotaleaceae</taxon>
        <taxon>Marinisporobacter</taxon>
    </lineage>
</organism>
<sequence>MRYREKFVGNVEEIHEQLKETFGRLVRGTLEVEEAVVALPKDKTLEYKVKYEDGPEGQLAVKISWSDLVEEEEEEEEEFEI</sequence>
<dbReference type="Proteomes" id="UP000294919">
    <property type="component" value="Unassembled WGS sequence"/>
</dbReference>
<dbReference type="RefSeq" id="WP_132246767.1">
    <property type="nucleotide sequence ID" value="NZ_SLWV01000023.1"/>
</dbReference>
<dbReference type="EMBL" id="SLWV01000023">
    <property type="protein sequence ID" value="TCO71028.1"/>
    <property type="molecule type" value="Genomic_DNA"/>
</dbReference>